<accession>A0A7R8WV16</accession>
<dbReference type="InterPro" id="IPR007195">
    <property type="entry name" value="TolB_N"/>
</dbReference>
<evidence type="ECO:0000256" key="3">
    <source>
        <dbReference type="ARBA" id="ARBA00022692"/>
    </source>
</evidence>
<evidence type="ECO:0000313" key="6">
    <source>
        <dbReference type="EMBL" id="CAD7235483.1"/>
    </source>
</evidence>
<keyword evidence="5" id="KW-0472">Membrane</keyword>
<sequence>MIRRKRNKRKLNADINVVPYIDVMMVLLVIFMVTAPMLTQGVSVELPQASAEPVDAQDQEPMIVTVDKEGLYYINIGGEETESISREEVASRVQKVMSVNPKQLLLQEDPYRRIPRHIQAEMIDLKALSNQENLQKEFQAEQKLKAEQEKKREKIAEEHQQALKREELEQQRQAEKIKQEAETQKKEAAEAQKKAQLEKQRKAADDKKLAKLKEQQVIEHARKIAAEKELKKKQDIEEKKKKEEAQKLANAKKVEAEKKRKAEDARKKADDEKKRKNQELARKEAELNAELVVEVTQGVDAPTPVAVVPFGWDGEVLSEDIAKIVSDDLGRSGFFNMMNRESMLSTPRSRDQVFFRDWRISGSDYLVIGRLQPAANGQITATIELYDVLKEQLVWSETVNGNS</sequence>
<name>A0A7R8WV16_9CRUS</name>
<keyword evidence="3" id="KW-0812">Transmembrane</keyword>
<dbReference type="PANTHER" id="PTHR30558">
    <property type="entry name" value="EXBD MEMBRANE COMPONENT OF PMF-DRIVEN MACROMOLECULE IMPORT SYSTEM"/>
    <property type="match status" value="1"/>
</dbReference>
<feature type="non-terminal residue" evidence="6">
    <location>
        <position position="1"/>
    </location>
</feature>
<comment type="subcellular location">
    <subcellularLocation>
        <location evidence="1">Cell membrane</location>
        <topology evidence="1">Single-pass membrane protein</topology>
    </subcellularLocation>
</comment>
<evidence type="ECO:0000256" key="2">
    <source>
        <dbReference type="ARBA" id="ARBA00022475"/>
    </source>
</evidence>
<evidence type="ECO:0000256" key="5">
    <source>
        <dbReference type="ARBA" id="ARBA00023136"/>
    </source>
</evidence>
<dbReference type="GO" id="GO:0005886">
    <property type="term" value="C:plasma membrane"/>
    <property type="evidence" value="ECO:0007669"/>
    <property type="project" value="UniProtKB-SubCell"/>
</dbReference>
<evidence type="ECO:0000256" key="4">
    <source>
        <dbReference type="ARBA" id="ARBA00022989"/>
    </source>
</evidence>
<dbReference type="EMBL" id="OB673023">
    <property type="protein sequence ID" value="CAD7235483.1"/>
    <property type="molecule type" value="Genomic_DNA"/>
</dbReference>
<proteinExistence type="predicted"/>
<keyword evidence="2" id="KW-1003">Cell membrane</keyword>
<evidence type="ECO:0000256" key="1">
    <source>
        <dbReference type="ARBA" id="ARBA00004162"/>
    </source>
</evidence>
<dbReference type="GO" id="GO:0015031">
    <property type="term" value="P:protein transport"/>
    <property type="evidence" value="ECO:0007669"/>
    <property type="project" value="InterPro"/>
</dbReference>
<dbReference type="GO" id="GO:0022857">
    <property type="term" value="F:transmembrane transporter activity"/>
    <property type="evidence" value="ECO:0007669"/>
    <property type="project" value="InterPro"/>
</dbReference>
<dbReference type="SUPFAM" id="SSF52964">
    <property type="entry name" value="TolB, N-terminal domain"/>
    <property type="match status" value="1"/>
</dbReference>
<dbReference type="Pfam" id="PF04052">
    <property type="entry name" value="TolB_N"/>
    <property type="match status" value="1"/>
</dbReference>
<dbReference type="OrthoDB" id="10055992at2759"/>
<protein>
    <submittedName>
        <fullName evidence="6">Uncharacterized protein</fullName>
    </submittedName>
</protein>
<reference evidence="6" key="1">
    <citation type="submission" date="2020-11" db="EMBL/GenBank/DDBJ databases">
        <authorList>
            <person name="Tran Van P."/>
        </authorList>
    </citation>
    <scope>NUCLEOTIDE SEQUENCE</scope>
</reference>
<dbReference type="InterPro" id="IPR003400">
    <property type="entry name" value="ExbD"/>
</dbReference>
<dbReference type="PANTHER" id="PTHR30558:SF7">
    <property type="entry name" value="TOL-PAL SYSTEM PROTEIN TOLR"/>
    <property type="match status" value="1"/>
</dbReference>
<organism evidence="6">
    <name type="scientific">Cyprideis torosa</name>
    <dbReference type="NCBI Taxonomy" id="163714"/>
    <lineage>
        <taxon>Eukaryota</taxon>
        <taxon>Metazoa</taxon>
        <taxon>Ecdysozoa</taxon>
        <taxon>Arthropoda</taxon>
        <taxon>Crustacea</taxon>
        <taxon>Oligostraca</taxon>
        <taxon>Ostracoda</taxon>
        <taxon>Podocopa</taxon>
        <taxon>Podocopida</taxon>
        <taxon>Cytherocopina</taxon>
        <taxon>Cytheroidea</taxon>
        <taxon>Cytherideidae</taxon>
        <taxon>Cyprideis</taxon>
    </lineage>
</organism>
<dbReference type="AlphaFoldDB" id="A0A7R8WV16"/>
<keyword evidence="4" id="KW-1133">Transmembrane helix</keyword>
<dbReference type="Pfam" id="PF02472">
    <property type="entry name" value="ExbD"/>
    <property type="match status" value="1"/>
</dbReference>
<dbReference type="Gene3D" id="3.40.50.10070">
    <property type="entry name" value="TolB, N-terminal domain"/>
    <property type="match status" value="1"/>
</dbReference>
<gene>
    <name evidence="6" type="ORF">CTOB1V02_LOCUS13298</name>
</gene>
<dbReference type="Gene3D" id="3.30.420.270">
    <property type="match status" value="1"/>
</dbReference>